<dbReference type="RefSeq" id="WP_096462145.1">
    <property type="nucleotide sequence ID" value="NZ_AP014936.1"/>
</dbReference>
<evidence type="ECO:0000256" key="13">
    <source>
        <dbReference type="ARBA" id="ARBA00023136"/>
    </source>
</evidence>
<keyword evidence="10 14" id="KW-0067">ATP-binding</keyword>
<dbReference type="InterPro" id="IPR003661">
    <property type="entry name" value="HisK_dim/P_dom"/>
</dbReference>
<dbReference type="AlphaFoldDB" id="A0A1C7AF01"/>
<dbReference type="EC" id="2.7.13.3" evidence="14"/>
<protein>
    <recommendedName>
        <fullName evidence="14">Sensor protein</fullName>
        <ecNumber evidence="14">2.7.13.3</ecNumber>
    </recommendedName>
</protein>
<evidence type="ECO:0000256" key="14">
    <source>
        <dbReference type="RuleBase" id="RU364088"/>
    </source>
</evidence>
<keyword evidence="7 14" id="KW-0812">Transmembrane</keyword>
<dbReference type="Pfam" id="PF21085">
    <property type="entry name" value="CusS"/>
    <property type="match status" value="1"/>
</dbReference>
<dbReference type="Gene3D" id="1.10.287.130">
    <property type="match status" value="1"/>
</dbReference>
<dbReference type="GO" id="GO:0005886">
    <property type="term" value="C:plasma membrane"/>
    <property type="evidence" value="ECO:0007669"/>
    <property type="project" value="UniProtKB-SubCell"/>
</dbReference>
<dbReference type="PRINTS" id="PR00344">
    <property type="entry name" value="BCTRLSENSOR"/>
</dbReference>
<dbReference type="GO" id="GO:0005524">
    <property type="term" value="F:ATP binding"/>
    <property type="evidence" value="ECO:0007669"/>
    <property type="project" value="UniProtKB-KW"/>
</dbReference>
<dbReference type="Pfam" id="PF00512">
    <property type="entry name" value="HisKA"/>
    <property type="match status" value="1"/>
</dbReference>
<dbReference type="SUPFAM" id="SSF55874">
    <property type="entry name" value="ATPase domain of HSP90 chaperone/DNA topoisomerase II/histidine kinase"/>
    <property type="match status" value="1"/>
</dbReference>
<dbReference type="FunFam" id="1.10.287.130:FF:000001">
    <property type="entry name" value="Two-component sensor histidine kinase"/>
    <property type="match status" value="1"/>
</dbReference>
<feature type="region of interest" description="Disordered" evidence="15">
    <location>
        <begin position="462"/>
        <end position="489"/>
    </location>
</feature>
<keyword evidence="3 14" id="KW-1003">Cell membrane</keyword>
<evidence type="ECO:0000256" key="8">
    <source>
        <dbReference type="ARBA" id="ARBA00022741"/>
    </source>
</evidence>
<evidence type="ECO:0000259" key="16">
    <source>
        <dbReference type="PROSITE" id="PS50109"/>
    </source>
</evidence>
<dbReference type="SMART" id="SM00388">
    <property type="entry name" value="HisKA"/>
    <property type="match status" value="1"/>
</dbReference>
<dbReference type="SUPFAM" id="SSF47384">
    <property type="entry name" value="Homodimeric domain of signal transducing histidine kinase"/>
    <property type="match status" value="1"/>
</dbReference>
<evidence type="ECO:0000256" key="12">
    <source>
        <dbReference type="ARBA" id="ARBA00023012"/>
    </source>
</evidence>
<keyword evidence="12 14" id="KW-0902">Two-component regulatory system</keyword>
<proteinExistence type="predicted"/>
<evidence type="ECO:0000256" key="10">
    <source>
        <dbReference type="ARBA" id="ARBA00022840"/>
    </source>
</evidence>
<keyword evidence="8 14" id="KW-0547">Nucleotide-binding</keyword>
<dbReference type="KEGG" id="sva:SVA_3238"/>
<dbReference type="PROSITE" id="PS50885">
    <property type="entry name" value="HAMP"/>
    <property type="match status" value="1"/>
</dbReference>
<dbReference type="InterPro" id="IPR006290">
    <property type="entry name" value="CztS_silS_copS"/>
</dbReference>
<organism evidence="18 19">
    <name type="scientific">Sulfurifustis variabilis</name>
    <dbReference type="NCBI Taxonomy" id="1675686"/>
    <lineage>
        <taxon>Bacteria</taxon>
        <taxon>Pseudomonadati</taxon>
        <taxon>Pseudomonadota</taxon>
        <taxon>Gammaproteobacteria</taxon>
        <taxon>Acidiferrobacterales</taxon>
        <taxon>Acidiferrobacteraceae</taxon>
        <taxon>Sulfurifustis</taxon>
    </lineage>
</organism>
<evidence type="ECO:0000256" key="15">
    <source>
        <dbReference type="SAM" id="MobiDB-lite"/>
    </source>
</evidence>
<evidence type="ECO:0000256" key="5">
    <source>
        <dbReference type="ARBA" id="ARBA00022553"/>
    </source>
</evidence>
<evidence type="ECO:0000256" key="11">
    <source>
        <dbReference type="ARBA" id="ARBA00022989"/>
    </source>
</evidence>
<evidence type="ECO:0000256" key="6">
    <source>
        <dbReference type="ARBA" id="ARBA00022679"/>
    </source>
</evidence>
<dbReference type="SMART" id="SM00304">
    <property type="entry name" value="HAMP"/>
    <property type="match status" value="1"/>
</dbReference>
<dbReference type="InterPro" id="IPR003660">
    <property type="entry name" value="HAMP_dom"/>
</dbReference>
<dbReference type="Pfam" id="PF00672">
    <property type="entry name" value="HAMP"/>
    <property type="match status" value="1"/>
</dbReference>
<evidence type="ECO:0000256" key="4">
    <source>
        <dbReference type="ARBA" id="ARBA00022519"/>
    </source>
</evidence>
<sequence length="489" mass="53007">MLERVSITLRLSLLFALVSMLTLAGVGTYLYRSLERQFASRDTAELAGKVELVRYILSAVPASDAIPDRQQDFAHVVVGHAGLYLAVLDARREVLYASSSLRLPDAVLQSAFDAAEVPDATEIWRPGPAVRFRALSAWADLAPGSGHRVLIALALDTTEQEALLATYRQHLFVALLSGGLLVALLGFGVARQGLRPVRRMADTAYRISADRLSARLEARQVPRELEQLATAFNAMLARLEDSFTRLAAFSSDLAHELRTPVHNLMGQTQVALSRPRSVEEYRGVLESNLEECERLSRMIADMLFLAKADHAQLALKAEAVDLRAELDKVVEFYQAHAEERELRVVCEGTGSVLADRALVRRAIGNLLSNALKHTPEGGEIRARLSAESGALTLVVSNPGPGIPAPHLARVFDRFYRIDSARGSAEEGSGLGLAIVKSIMELHGGSVHVSSEPGQLTSFTLVFPKDHDGPGAPNAPASGSRVPEPQLTNL</sequence>
<feature type="transmembrane region" description="Helical" evidence="14">
    <location>
        <begin position="12"/>
        <end position="31"/>
    </location>
</feature>
<evidence type="ECO:0000256" key="1">
    <source>
        <dbReference type="ARBA" id="ARBA00000085"/>
    </source>
</evidence>
<keyword evidence="11 14" id="KW-1133">Transmembrane helix</keyword>
<accession>A0A1C7AF01</accession>
<dbReference type="Proteomes" id="UP000218899">
    <property type="component" value="Chromosome"/>
</dbReference>
<dbReference type="GO" id="GO:0000155">
    <property type="term" value="F:phosphorelay sensor kinase activity"/>
    <property type="evidence" value="ECO:0007669"/>
    <property type="project" value="InterPro"/>
</dbReference>
<feature type="domain" description="Histidine kinase" evidence="16">
    <location>
        <begin position="252"/>
        <end position="466"/>
    </location>
</feature>
<dbReference type="InterPro" id="IPR005467">
    <property type="entry name" value="His_kinase_dom"/>
</dbReference>
<reference evidence="18 19" key="1">
    <citation type="submission" date="2015-08" db="EMBL/GenBank/DDBJ databases">
        <title>Complete genome sequence of Sulfurifustis variabilis.</title>
        <authorList>
            <person name="Miura A."/>
            <person name="Kojima H."/>
            <person name="Fukui M."/>
        </authorList>
    </citation>
    <scope>NUCLEOTIDE SEQUENCE [LARGE SCALE GENOMIC DNA]</scope>
    <source>
        <strain evidence="19">skN76</strain>
    </source>
</reference>
<feature type="transmembrane region" description="Helical" evidence="14">
    <location>
        <begin position="171"/>
        <end position="190"/>
    </location>
</feature>
<dbReference type="InterPro" id="IPR004358">
    <property type="entry name" value="Sig_transdc_His_kin-like_C"/>
</dbReference>
<dbReference type="PANTHER" id="PTHR45436:SF15">
    <property type="entry name" value="SENSOR HISTIDINE KINASE CUSS"/>
    <property type="match status" value="1"/>
</dbReference>
<dbReference type="InterPro" id="IPR036890">
    <property type="entry name" value="HATPase_C_sf"/>
</dbReference>
<dbReference type="InterPro" id="IPR050428">
    <property type="entry name" value="TCS_sensor_his_kinase"/>
</dbReference>
<evidence type="ECO:0000256" key="9">
    <source>
        <dbReference type="ARBA" id="ARBA00022777"/>
    </source>
</evidence>
<evidence type="ECO:0000313" key="19">
    <source>
        <dbReference type="Proteomes" id="UP000218899"/>
    </source>
</evidence>
<keyword evidence="13 14" id="KW-0472">Membrane</keyword>
<dbReference type="InterPro" id="IPR048590">
    <property type="entry name" value="CusS-like_sensor"/>
</dbReference>
<evidence type="ECO:0000256" key="3">
    <source>
        <dbReference type="ARBA" id="ARBA00022475"/>
    </source>
</evidence>
<dbReference type="InterPro" id="IPR003594">
    <property type="entry name" value="HATPase_dom"/>
</dbReference>
<dbReference type="CDD" id="cd06225">
    <property type="entry name" value="HAMP"/>
    <property type="match status" value="1"/>
</dbReference>
<dbReference type="Pfam" id="PF02518">
    <property type="entry name" value="HATPase_c"/>
    <property type="match status" value="1"/>
</dbReference>
<keyword evidence="6 14" id="KW-0808">Transferase</keyword>
<dbReference type="PROSITE" id="PS50109">
    <property type="entry name" value="HIS_KIN"/>
    <property type="match status" value="1"/>
</dbReference>
<dbReference type="FunFam" id="3.30.565.10:FF:000006">
    <property type="entry name" value="Sensor histidine kinase WalK"/>
    <property type="match status" value="1"/>
</dbReference>
<keyword evidence="19" id="KW-1185">Reference proteome</keyword>
<dbReference type="SUPFAM" id="SSF158472">
    <property type="entry name" value="HAMP domain-like"/>
    <property type="match status" value="1"/>
</dbReference>
<evidence type="ECO:0000256" key="2">
    <source>
        <dbReference type="ARBA" id="ARBA00004429"/>
    </source>
</evidence>
<evidence type="ECO:0000256" key="7">
    <source>
        <dbReference type="ARBA" id="ARBA00022692"/>
    </source>
</evidence>
<dbReference type="Gene3D" id="6.10.340.10">
    <property type="match status" value="1"/>
</dbReference>
<dbReference type="OrthoDB" id="9804645at2"/>
<name>A0A1C7AF01_9GAMM</name>
<comment type="catalytic activity">
    <reaction evidence="1 14">
        <text>ATP + protein L-histidine = ADP + protein N-phospho-L-histidine.</text>
        <dbReference type="EC" id="2.7.13.3"/>
    </reaction>
</comment>
<keyword evidence="9 14" id="KW-0418">Kinase</keyword>
<gene>
    <name evidence="18" type="ORF">SVA_3238</name>
</gene>
<evidence type="ECO:0000259" key="17">
    <source>
        <dbReference type="PROSITE" id="PS50885"/>
    </source>
</evidence>
<dbReference type="EMBL" id="AP014936">
    <property type="protein sequence ID" value="BAU49786.1"/>
    <property type="molecule type" value="Genomic_DNA"/>
</dbReference>
<dbReference type="CDD" id="cd00082">
    <property type="entry name" value="HisKA"/>
    <property type="match status" value="1"/>
</dbReference>
<comment type="function">
    <text evidence="14">Member of a two-component regulatory system.</text>
</comment>
<dbReference type="NCBIfam" id="TIGR01386">
    <property type="entry name" value="cztS_silS_copS"/>
    <property type="match status" value="1"/>
</dbReference>
<dbReference type="CDD" id="cd00075">
    <property type="entry name" value="HATPase"/>
    <property type="match status" value="1"/>
</dbReference>
<dbReference type="PANTHER" id="PTHR45436">
    <property type="entry name" value="SENSOR HISTIDINE KINASE YKOH"/>
    <property type="match status" value="1"/>
</dbReference>
<comment type="subcellular location">
    <subcellularLocation>
        <location evidence="2">Cell inner membrane</location>
        <topology evidence="2">Multi-pass membrane protein</topology>
    </subcellularLocation>
</comment>
<dbReference type="InterPro" id="IPR036097">
    <property type="entry name" value="HisK_dim/P_sf"/>
</dbReference>
<evidence type="ECO:0000313" key="18">
    <source>
        <dbReference type="EMBL" id="BAU49786.1"/>
    </source>
</evidence>
<keyword evidence="5" id="KW-0597">Phosphoprotein</keyword>
<dbReference type="SMART" id="SM00387">
    <property type="entry name" value="HATPase_c"/>
    <property type="match status" value="1"/>
</dbReference>
<feature type="domain" description="HAMP" evidence="17">
    <location>
        <begin position="191"/>
        <end position="244"/>
    </location>
</feature>
<dbReference type="Gene3D" id="3.30.565.10">
    <property type="entry name" value="Histidine kinase-like ATPase, C-terminal domain"/>
    <property type="match status" value="1"/>
</dbReference>
<keyword evidence="4 14" id="KW-0997">Cell inner membrane</keyword>